<dbReference type="Gene3D" id="3.40.50.1000">
    <property type="entry name" value="HAD superfamily/HAD-like"/>
    <property type="match status" value="1"/>
</dbReference>
<feature type="active site" description="Proton donor" evidence="1">
    <location>
        <position position="14"/>
    </location>
</feature>
<organism evidence="3 4">
    <name type="scientific">Gymnopilus dilepis</name>
    <dbReference type="NCBI Taxonomy" id="231916"/>
    <lineage>
        <taxon>Eukaryota</taxon>
        <taxon>Fungi</taxon>
        <taxon>Dikarya</taxon>
        <taxon>Basidiomycota</taxon>
        <taxon>Agaricomycotina</taxon>
        <taxon>Agaricomycetes</taxon>
        <taxon>Agaricomycetidae</taxon>
        <taxon>Agaricales</taxon>
        <taxon>Agaricineae</taxon>
        <taxon>Hymenogastraceae</taxon>
        <taxon>Gymnopilus</taxon>
    </lineage>
</organism>
<feature type="binding site" evidence="2">
    <location>
        <position position="202"/>
    </location>
    <ligand>
        <name>Mg(2+)</name>
        <dbReference type="ChEBI" id="CHEBI:18420"/>
    </ligand>
</feature>
<evidence type="ECO:0000313" key="4">
    <source>
        <dbReference type="Proteomes" id="UP000284706"/>
    </source>
</evidence>
<gene>
    <name evidence="3" type="ORF">CVT26_010131</name>
</gene>
<dbReference type="PANTHER" id="PTHR20889">
    <property type="entry name" value="PHOSPHATASE, ORPHAN 1, 2"/>
    <property type="match status" value="1"/>
</dbReference>
<dbReference type="STRING" id="231916.A0A409YS66"/>
<accession>A0A409YS66</accession>
<comment type="caution">
    <text evidence="3">The sequence shown here is derived from an EMBL/GenBank/DDBJ whole genome shotgun (WGS) entry which is preliminary data.</text>
</comment>
<dbReference type="InterPro" id="IPR023214">
    <property type="entry name" value="HAD_sf"/>
</dbReference>
<keyword evidence="4" id="KW-1185">Reference proteome</keyword>
<feature type="binding site" evidence="2">
    <location>
        <position position="12"/>
    </location>
    <ligand>
        <name>Mg(2+)</name>
        <dbReference type="ChEBI" id="CHEBI:18420"/>
    </ligand>
</feature>
<dbReference type="InterPro" id="IPR016965">
    <property type="entry name" value="Pase_PHOSPHO-typ"/>
</dbReference>
<dbReference type="InterPro" id="IPR036412">
    <property type="entry name" value="HAD-like_sf"/>
</dbReference>
<dbReference type="Proteomes" id="UP000284706">
    <property type="component" value="Unassembled WGS sequence"/>
</dbReference>
<comment type="cofactor">
    <cofactor evidence="2">
        <name>Mg(2+)</name>
        <dbReference type="ChEBI" id="CHEBI:18420"/>
    </cofactor>
</comment>
<keyword evidence="2" id="KW-0460">Magnesium</keyword>
<dbReference type="Pfam" id="PF06888">
    <property type="entry name" value="Put_Phosphatase"/>
    <property type="match status" value="2"/>
</dbReference>
<feature type="active site" description="Nucleophile" evidence="1">
    <location>
        <position position="12"/>
    </location>
</feature>
<evidence type="ECO:0000313" key="3">
    <source>
        <dbReference type="EMBL" id="PPR05851.1"/>
    </source>
</evidence>
<feature type="binding site" evidence="2">
    <location>
        <position position="14"/>
    </location>
    <ligand>
        <name>Mg(2+)</name>
        <dbReference type="ChEBI" id="CHEBI:18420"/>
    </ligand>
</feature>
<dbReference type="GO" id="GO:0046872">
    <property type="term" value="F:metal ion binding"/>
    <property type="evidence" value="ECO:0007669"/>
    <property type="project" value="UniProtKB-KW"/>
</dbReference>
<evidence type="ECO:0000256" key="1">
    <source>
        <dbReference type="PIRSR" id="PIRSR031051-1"/>
    </source>
</evidence>
<protein>
    <recommendedName>
        <fullName evidence="5">Phosphatase phospho-type</fullName>
    </recommendedName>
</protein>
<keyword evidence="2" id="KW-0479">Metal-binding</keyword>
<dbReference type="PANTHER" id="PTHR20889:SF12">
    <property type="entry name" value="LP01149P"/>
    <property type="match status" value="1"/>
</dbReference>
<sequence length="260" mass="29813">MASPKRKLVVFDFDWSMADQDTDRWVFEVLAPDLRRKMKTLKDEIQWTDLVAQSLREAHARSITKEQIIHTLEIMPYHPAMVRAVSSLKARGETTFLCLSNANSVFISTILKVQLIGFFPIPKSDMVIIQSKGLQDLFEEIVTNPAEWDPSGLLKLRRRVDPSGPQHNCSVGCSPNMCKGEELEAFLARKGVEYDRIFYVGDGTNDFCPILRLRSQDTVFCRSNRGLQKRIHKEGEEKGLKCKVEYWGGAWEIEEKFSQL</sequence>
<name>A0A409YS66_9AGAR</name>
<dbReference type="PIRSF" id="PIRSF031051">
    <property type="entry name" value="PyrdxlP_Pase_PHOSPHO2"/>
    <property type="match status" value="1"/>
</dbReference>
<proteinExistence type="predicted"/>
<dbReference type="OrthoDB" id="10267182at2759"/>
<dbReference type="AlphaFoldDB" id="A0A409YS66"/>
<dbReference type="GO" id="GO:0016791">
    <property type="term" value="F:phosphatase activity"/>
    <property type="evidence" value="ECO:0007669"/>
    <property type="project" value="InterPro"/>
</dbReference>
<evidence type="ECO:0008006" key="5">
    <source>
        <dbReference type="Google" id="ProtNLM"/>
    </source>
</evidence>
<dbReference type="EMBL" id="NHYE01000423">
    <property type="protein sequence ID" value="PPR05851.1"/>
    <property type="molecule type" value="Genomic_DNA"/>
</dbReference>
<evidence type="ECO:0000256" key="2">
    <source>
        <dbReference type="PIRSR" id="PIRSR031051-3"/>
    </source>
</evidence>
<dbReference type="InParanoid" id="A0A409YS66"/>
<dbReference type="SUPFAM" id="SSF56784">
    <property type="entry name" value="HAD-like"/>
    <property type="match status" value="1"/>
</dbReference>
<reference evidence="3 4" key="1">
    <citation type="journal article" date="2018" name="Evol. Lett.">
        <title>Horizontal gene cluster transfer increased hallucinogenic mushroom diversity.</title>
        <authorList>
            <person name="Reynolds H.T."/>
            <person name="Vijayakumar V."/>
            <person name="Gluck-Thaler E."/>
            <person name="Korotkin H.B."/>
            <person name="Matheny P.B."/>
            <person name="Slot J.C."/>
        </authorList>
    </citation>
    <scope>NUCLEOTIDE SEQUENCE [LARGE SCALE GENOMIC DNA]</scope>
    <source>
        <strain evidence="3 4">SRW20</strain>
    </source>
</reference>